<dbReference type="AlphaFoldDB" id="A0A7W7QDU3"/>
<gene>
    <name evidence="3" type="ORF">FHR82_007973</name>
</gene>
<evidence type="ECO:0000256" key="2">
    <source>
        <dbReference type="SAM" id="SignalP"/>
    </source>
</evidence>
<feature type="region of interest" description="Disordered" evidence="1">
    <location>
        <begin position="26"/>
        <end position="65"/>
    </location>
</feature>
<feature type="compositionally biased region" description="Low complexity" evidence="1">
    <location>
        <begin position="44"/>
        <end position="57"/>
    </location>
</feature>
<evidence type="ECO:0000313" key="3">
    <source>
        <dbReference type="EMBL" id="MBB4911703.1"/>
    </source>
</evidence>
<dbReference type="RefSeq" id="WP_184815696.1">
    <property type="nucleotide sequence ID" value="NZ_JACHJQ010000010.1"/>
</dbReference>
<evidence type="ECO:0000256" key="1">
    <source>
        <dbReference type="SAM" id="MobiDB-lite"/>
    </source>
</evidence>
<reference evidence="3 4" key="1">
    <citation type="submission" date="2020-08" db="EMBL/GenBank/DDBJ databases">
        <title>Genomic Encyclopedia of Type Strains, Phase III (KMG-III): the genomes of soil and plant-associated and newly described type strains.</title>
        <authorList>
            <person name="Whitman W."/>
        </authorList>
    </citation>
    <scope>NUCLEOTIDE SEQUENCE [LARGE SCALE GENOMIC DNA]</scope>
    <source>
        <strain evidence="3 4">CECT 8960</strain>
    </source>
</reference>
<dbReference type="PROSITE" id="PS51257">
    <property type="entry name" value="PROKAR_LIPOPROTEIN"/>
    <property type="match status" value="1"/>
</dbReference>
<evidence type="ECO:0008006" key="5">
    <source>
        <dbReference type="Google" id="ProtNLM"/>
    </source>
</evidence>
<keyword evidence="2" id="KW-0732">Signal</keyword>
<protein>
    <recommendedName>
        <fullName evidence="5">Lipoprotein</fullName>
    </recommendedName>
</protein>
<evidence type="ECO:0000313" key="4">
    <source>
        <dbReference type="Proteomes" id="UP000520767"/>
    </source>
</evidence>
<name>A0A7W7QDU3_9PSEU</name>
<dbReference type="Proteomes" id="UP000520767">
    <property type="component" value="Unassembled WGS sequence"/>
</dbReference>
<feature type="signal peptide" evidence="2">
    <location>
        <begin position="1"/>
        <end position="28"/>
    </location>
</feature>
<dbReference type="EMBL" id="JACHJQ010000010">
    <property type="protein sequence ID" value="MBB4911703.1"/>
    <property type="molecule type" value="Genomic_DNA"/>
</dbReference>
<proteinExistence type="predicted"/>
<organism evidence="3 4">
    <name type="scientific">Actinophytocola algeriensis</name>
    <dbReference type="NCBI Taxonomy" id="1768010"/>
    <lineage>
        <taxon>Bacteria</taxon>
        <taxon>Bacillati</taxon>
        <taxon>Actinomycetota</taxon>
        <taxon>Actinomycetes</taxon>
        <taxon>Pseudonocardiales</taxon>
        <taxon>Pseudonocardiaceae</taxon>
    </lineage>
</organism>
<comment type="caution">
    <text evidence="3">The sequence shown here is derived from an EMBL/GenBank/DDBJ whole genome shotgun (WGS) entry which is preliminary data.</text>
</comment>
<feature type="chain" id="PRO_5039058091" description="Lipoprotein" evidence="2">
    <location>
        <begin position="29"/>
        <end position="177"/>
    </location>
</feature>
<keyword evidence="4" id="KW-1185">Reference proteome</keyword>
<sequence length="177" mass="17855">MTSPTRRRSSWSWAVAGAAAAVTLTACSGGGTDQNPAAPPPPTSTSASASAETAAAPNSGYDLSSPQAAAESFAAAAETGSGDELLELTCIGHAACASEHAAGMSDAELTEVQATIRDGVYELADHLEGAEFTSPVDGATPGTKDVPYRTPALTGDAYLTLTFVESDGDWLYLQPSA</sequence>
<accession>A0A7W7QDU3</accession>